<reference evidence="3" key="1">
    <citation type="submission" date="2021-03" db="EMBL/GenBank/DDBJ databases">
        <title>Comparative genomics and phylogenomic investigation of the class Geoglossomycetes provide insights into ecological specialization and systematics.</title>
        <authorList>
            <person name="Melie T."/>
            <person name="Pirro S."/>
            <person name="Miller A.N."/>
            <person name="Quandt A."/>
        </authorList>
    </citation>
    <scope>NUCLEOTIDE SEQUENCE</scope>
    <source>
        <strain evidence="3">CAQ_001_2017</strain>
    </source>
</reference>
<sequence length="370" mass="42284">MPPASEDIADEPPSFINPYEILGVEKNATADEIKSAYRKQALRNHPDKVSAKDKEGAHESFQRIAFAYAILSDERRRRRYDTTGRTEESLDLEDDDFNWIDFYREQWRDVITEEAIEKFKSEYKGSDEEKRDLLESYENHEGDMNHVFETVMLSNPLEDEKRFREIIDAAIASGEVAAHDSYTKETRASRRRRRNEAAKEEQEARQMARDMGLEDKLFGDEDVDDKADSKSNKKKSKKSNKGKGGGDEASLASLIMARQKDRSTNFLDRLEAKYTAIDNHKKKKRREKEKGKEKKANKKRAAAAAAEMDDDDDDGDDNDGGGDGTGPPEEAFQKMAERAKEAKKKRKAVDEEEEEDNGKAGRRKRGKNKA</sequence>
<organism evidence="3 4">
    <name type="scientific">Trichoglossum hirsutum</name>
    <dbReference type="NCBI Taxonomy" id="265104"/>
    <lineage>
        <taxon>Eukaryota</taxon>
        <taxon>Fungi</taxon>
        <taxon>Dikarya</taxon>
        <taxon>Ascomycota</taxon>
        <taxon>Pezizomycotina</taxon>
        <taxon>Geoglossomycetes</taxon>
        <taxon>Geoglossales</taxon>
        <taxon>Geoglossaceae</taxon>
        <taxon>Trichoglossum</taxon>
    </lineage>
</organism>
<dbReference type="InterPro" id="IPR018253">
    <property type="entry name" value="DnaJ_domain_CS"/>
</dbReference>
<feature type="compositionally biased region" description="Basic and acidic residues" evidence="1">
    <location>
        <begin position="331"/>
        <end position="340"/>
    </location>
</feature>
<evidence type="ECO:0000313" key="4">
    <source>
        <dbReference type="Proteomes" id="UP000750711"/>
    </source>
</evidence>
<dbReference type="GO" id="GO:0031072">
    <property type="term" value="F:heat shock protein binding"/>
    <property type="evidence" value="ECO:0007669"/>
    <property type="project" value="TreeGrafter"/>
</dbReference>
<proteinExistence type="predicted"/>
<dbReference type="GO" id="GO:0005634">
    <property type="term" value="C:nucleus"/>
    <property type="evidence" value="ECO:0007669"/>
    <property type="project" value="TreeGrafter"/>
</dbReference>
<feature type="compositionally biased region" description="Basic residues" evidence="1">
    <location>
        <begin position="360"/>
        <end position="370"/>
    </location>
</feature>
<accession>A0A9P8I5D2</accession>
<comment type="caution">
    <text evidence="3">The sequence shown here is derived from an EMBL/GenBank/DDBJ whole genome shotgun (WGS) entry which is preliminary data.</text>
</comment>
<dbReference type="PANTHER" id="PTHR44144">
    <property type="entry name" value="DNAJ HOMOLOG SUBFAMILY C MEMBER 9"/>
    <property type="match status" value="1"/>
</dbReference>
<dbReference type="InterPro" id="IPR001623">
    <property type="entry name" value="DnaJ_domain"/>
</dbReference>
<dbReference type="InterPro" id="IPR056453">
    <property type="entry name" value="HTH_DNAJC9"/>
</dbReference>
<dbReference type="Gene3D" id="1.10.287.110">
    <property type="entry name" value="DnaJ domain"/>
    <property type="match status" value="1"/>
</dbReference>
<name>A0A9P8I5D2_9PEZI</name>
<dbReference type="InterPro" id="IPR036869">
    <property type="entry name" value="J_dom_sf"/>
</dbReference>
<feature type="compositionally biased region" description="Acidic residues" evidence="1">
    <location>
        <begin position="307"/>
        <end position="320"/>
    </location>
</feature>
<dbReference type="PROSITE" id="PS00636">
    <property type="entry name" value="DNAJ_1"/>
    <property type="match status" value="1"/>
</dbReference>
<dbReference type="GO" id="GO:0005737">
    <property type="term" value="C:cytoplasm"/>
    <property type="evidence" value="ECO:0007669"/>
    <property type="project" value="TreeGrafter"/>
</dbReference>
<dbReference type="SUPFAM" id="SSF46565">
    <property type="entry name" value="Chaperone J-domain"/>
    <property type="match status" value="1"/>
</dbReference>
<dbReference type="EMBL" id="JAGHQM010002640">
    <property type="protein sequence ID" value="KAH0548321.1"/>
    <property type="molecule type" value="Genomic_DNA"/>
</dbReference>
<dbReference type="Pfam" id="PF00226">
    <property type="entry name" value="DnaJ"/>
    <property type="match status" value="1"/>
</dbReference>
<dbReference type="Proteomes" id="UP000750711">
    <property type="component" value="Unassembled WGS sequence"/>
</dbReference>
<evidence type="ECO:0000259" key="2">
    <source>
        <dbReference type="PROSITE" id="PS50076"/>
    </source>
</evidence>
<feature type="compositionally biased region" description="Basic and acidic residues" evidence="1">
    <location>
        <begin position="179"/>
        <end position="188"/>
    </location>
</feature>
<dbReference type="FunFam" id="1.10.287.110:FF:000110">
    <property type="entry name" value="DnaJ domain protein (AFU_orthologue AFUA_2G13210)"/>
    <property type="match status" value="1"/>
</dbReference>
<dbReference type="SMART" id="SM00271">
    <property type="entry name" value="DnaJ"/>
    <property type="match status" value="1"/>
</dbReference>
<feature type="compositionally biased region" description="Basic and acidic residues" evidence="1">
    <location>
        <begin position="258"/>
        <end position="272"/>
    </location>
</feature>
<feature type="domain" description="J" evidence="2">
    <location>
        <begin position="17"/>
        <end position="84"/>
    </location>
</feature>
<feature type="compositionally biased region" description="Basic residues" evidence="1">
    <location>
        <begin position="232"/>
        <end position="241"/>
    </location>
</feature>
<protein>
    <recommendedName>
        <fullName evidence="2">J domain-containing protein</fullName>
    </recommendedName>
</protein>
<dbReference type="Pfam" id="PF23302">
    <property type="entry name" value="HTH_DNAJC9"/>
    <property type="match status" value="1"/>
</dbReference>
<dbReference type="InterPro" id="IPR052594">
    <property type="entry name" value="J_domain-containing_protein"/>
</dbReference>
<keyword evidence="4" id="KW-1185">Reference proteome</keyword>
<dbReference type="PRINTS" id="PR00625">
    <property type="entry name" value="JDOMAIN"/>
</dbReference>
<evidence type="ECO:0000313" key="3">
    <source>
        <dbReference type="EMBL" id="KAH0548321.1"/>
    </source>
</evidence>
<feature type="region of interest" description="Disordered" evidence="1">
    <location>
        <begin position="179"/>
        <end position="370"/>
    </location>
</feature>
<dbReference type="CDD" id="cd06257">
    <property type="entry name" value="DnaJ"/>
    <property type="match status" value="1"/>
</dbReference>
<dbReference type="AlphaFoldDB" id="A0A9P8I5D2"/>
<evidence type="ECO:0000256" key="1">
    <source>
        <dbReference type="SAM" id="MobiDB-lite"/>
    </source>
</evidence>
<gene>
    <name evidence="3" type="ORF">GP486_007989</name>
</gene>
<dbReference type="PROSITE" id="PS50076">
    <property type="entry name" value="DNAJ_2"/>
    <property type="match status" value="1"/>
</dbReference>
<feature type="compositionally biased region" description="Basic and acidic residues" evidence="1">
    <location>
        <begin position="195"/>
        <end position="219"/>
    </location>
</feature>
<dbReference type="PANTHER" id="PTHR44144:SF1">
    <property type="entry name" value="DNAJ HOMOLOG SUBFAMILY C MEMBER 9"/>
    <property type="match status" value="1"/>
</dbReference>